<dbReference type="Proteomes" id="UP000094053">
    <property type="component" value="Unassembled WGS sequence"/>
</dbReference>
<evidence type="ECO:0000313" key="2">
    <source>
        <dbReference type="Proteomes" id="UP000094053"/>
    </source>
</evidence>
<reference evidence="2" key="1">
    <citation type="submission" date="2016-09" db="EMBL/GenBank/DDBJ databases">
        <authorList>
            <person name="Greninger A.L."/>
            <person name="Jerome K.R."/>
            <person name="Mcnair B."/>
            <person name="Wallis C."/>
            <person name="Fang F."/>
        </authorList>
    </citation>
    <scope>NUCLEOTIDE SEQUENCE [LARGE SCALE GENOMIC DNA]</scope>
    <source>
        <strain evidence="2">M6</strain>
    </source>
</reference>
<evidence type="ECO:0000313" key="1">
    <source>
        <dbReference type="EMBL" id="ODQ89176.1"/>
    </source>
</evidence>
<evidence type="ECO:0008006" key="3">
    <source>
        <dbReference type="Google" id="ProtNLM"/>
    </source>
</evidence>
<dbReference type="EMBL" id="MIHA01000011">
    <property type="protein sequence ID" value="ODQ89176.1"/>
    <property type="molecule type" value="Genomic_DNA"/>
</dbReference>
<keyword evidence="2" id="KW-1185">Reference proteome</keyword>
<accession>A0A1E3RH27</accession>
<organism evidence="1 2">
    <name type="scientific">Mycolicibacterium flavescens</name>
    <name type="common">Mycobacterium flavescens</name>
    <dbReference type="NCBI Taxonomy" id="1776"/>
    <lineage>
        <taxon>Bacteria</taxon>
        <taxon>Bacillati</taxon>
        <taxon>Actinomycetota</taxon>
        <taxon>Actinomycetes</taxon>
        <taxon>Mycobacteriales</taxon>
        <taxon>Mycobacteriaceae</taxon>
        <taxon>Mycolicibacterium</taxon>
    </lineage>
</organism>
<proteinExistence type="predicted"/>
<name>A0A1E3RH27_MYCFV</name>
<dbReference type="RefSeq" id="WP_069414692.1">
    <property type="nucleotide sequence ID" value="NZ_JACKUL010000035.1"/>
</dbReference>
<dbReference type="SUPFAM" id="SSF53756">
    <property type="entry name" value="UDP-Glycosyltransferase/glycogen phosphorylase"/>
    <property type="match status" value="1"/>
</dbReference>
<dbReference type="STRING" id="1776.BHQ18_16445"/>
<gene>
    <name evidence="1" type="ORF">BHQ18_16445</name>
</gene>
<comment type="caution">
    <text evidence="1">The sequence shown here is derived from an EMBL/GenBank/DDBJ whole genome shotgun (WGS) entry which is preliminary data.</text>
</comment>
<protein>
    <recommendedName>
        <fullName evidence="3">Glycosyltransferase</fullName>
    </recommendedName>
</protein>
<dbReference type="Gene3D" id="3.40.50.2000">
    <property type="entry name" value="Glycogen Phosphorylase B"/>
    <property type="match status" value="2"/>
</dbReference>
<sequence>MADLKDHRLVFVGPADGETAVGDYAENLLRALRPHFGEIVERRTLAPGKETLRDILEHRRFVKTAVAQGPPGRVVAHAELAAGGIAPFWSTAGLRDVPVTATVHDPPQGIWWPARTKFIAQHKYLMHGMHYPLRPLSRVIEGAVNGDRTIFGLSQIGRLSIEMTYPKTNTAYVPYLVCDRPTITPAHERPKAVGFFGLVYRGKGFEQIARIRRELPDDIMIRVAGRGTESLPRQDGVEILGAVEGPAEDAFFESVRAVAIPYGKRHFYAETYPASSVAAHALAYQTPIVCTGYGSLAEFSEDTGAVVVPMDATSPQSLPDGFSPAVESLLNDEPRLQRLAENADRVRGERSAERTAAAYAAEWSRMLDRRRKRRDG</sequence>
<dbReference type="AlphaFoldDB" id="A0A1E3RH27"/>